<dbReference type="GO" id="GO:0140284">
    <property type="term" value="C:endoplasmic reticulum-endosome membrane contact site"/>
    <property type="evidence" value="ECO:0007669"/>
    <property type="project" value="TreeGrafter"/>
</dbReference>
<dbReference type="InterPro" id="IPR053012">
    <property type="entry name" value="ER-organelle_contact"/>
</dbReference>
<feature type="transmembrane region" description="Helical" evidence="1">
    <location>
        <begin position="645"/>
        <end position="667"/>
    </location>
</feature>
<reference evidence="3 4" key="1">
    <citation type="journal article" date="2018" name="BMC Genomics">
        <title>Genomic comparison of Trypanosoma conorhini and Trypanosoma rangeli to Trypanosoma cruzi strains of high and low virulence.</title>
        <authorList>
            <person name="Bradwell K.R."/>
            <person name="Koparde V.N."/>
            <person name="Matveyev A.V."/>
            <person name="Serrano M.G."/>
            <person name="Alves J.M."/>
            <person name="Parikh H."/>
            <person name="Huang B."/>
            <person name="Lee V."/>
            <person name="Espinosa-Alvarez O."/>
            <person name="Ortiz P.A."/>
            <person name="Costa-Martins A.G."/>
            <person name="Teixeira M.M."/>
            <person name="Buck G.A."/>
        </authorList>
    </citation>
    <scope>NUCLEOTIDE SEQUENCE [LARGE SCALE GENOMIC DNA]</scope>
    <source>
        <strain evidence="3 4">025E</strain>
    </source>
</reference>
<dbReference type="InterPro" id="IPR001251">
    <property type="entry name" value="CRAL-TRIO_dom"/>
</dbReference>
<feature type="transmembrane region" description="Helical" evidence="1">
    <location>
        <begin position="615"/>
        <end position="633"/>
    </location>
</feature>
<sequence length="1064" mass="119446">MSVPLHELGPEAVSRRHLIDEVKLQLSIVGDEFDCWIYGFLENKKYNVQETVAKLQRRFSMEVDELARYTFTDYMRESLRSGIIQCVGEDKAGRTVFYVTSRRDRPVSSRRVENRHTFDMMVSYGTRLRAESKRCQMVMLINQEKASLWSNMDMTFQAEIALRISKFYPGAVDKMYVCNMNRTLAAMAKPIFSRLPAIVSDRIMIITDAEMKSGKLLEYFDESVLPVALGGTNDCDDQEHWDAYAASIEDFYAQLKEAVLFRGLSVKEWELSCLKVPPPTSMLATPRSDAYSLLSLRTCCSGPSDVYYSSTTKTGTSGEQCLLVIEWKSVVHCFPRGLGLFFLEELRRWRLEVESDETEARYKILDEHIAARRLQGAADLEINLSEKKWYTQIPVQLQLLYRFCLLTLTVLNGIYFFAALVFLAVFGGNIVATLFFGFFVQWNYVFPLSAALVMSALQCFVVCSRAVDILVALARRKVIRPFDNIGSHLGGIAQMSFFLAVVVLQFVIFCVFAVWHSPIFGLQASFAVGWLCAAALVVICHALFLFDWLNPRHRFSRGGRLLCLPCFVLWNTPEVTEGKANAYTLRTFSYVICGIPVLLSLLFGIGFLISRVVGLAVAVCTAAIVASFIVTYYADSMSNALSGCLVRAAIWIASLVWVFDCYTFGFHDYSNTWFVPVLVSSFVAAWYLLFSFICLRQDESCVLLRVAIGSLGLLLCATWISTFPVTGWRMGLFCTCFLLHNVLGMLFNRSDRTNIGGVFVASAAVLLIIMAGTLLGWHGMNPFVTSPRSLPRDAAAAPLTPLAEYHRYPVCSLRTAGGLAITDFALLTQLVNAYPSDAFWVDFRNWFNTTDFTYRGVVLEFSPEAGTWDLHRFDSATHNQTVLVLSNKDGFSSMLTTTAWLGSMALAPLHIFLPTDWTNRIVYYMSFVTPMVDFQWRRYQRQLAEYLRRAKAVETRELVLTGSGIAGGIASMAGAHARTQTIVFGSPGLLHLLRLTGVSEDDYHHYVLAVGAANGVLDNVGGQDITVKQKLRCRGNAMRCLSMEYISSELLSSCDTSGRRHAVY</sequence>
<evidence type="ECO:0000313" key="3">
    <source>
        <dbReference type="EMBL" id="RNF26383.1"/>
    </source>
</evidence>
<dbReference type="CDD" id="cd00170">
    <property type="entry name" value="SEC14"/>
    <property type="match status" value="1"/>
</dbReference>
<dbReference type="PANTHER" id="PTHR46384:SF2">
    <property type="entry name" value="CRAL-TRIO DOMAIN-CONTAINING PROTEIN"/>
    <property type="match status" value="1"/>
</dbReference>
<comment type="caution">
    <text evidence="3">The sequence shown here is derived from an EMBL/GenBank/DDBJ whole genome shotgun (WGS) entry which is preliminary data.</text>
</comment>
<dbReference type="RefSeq" id="XP_029231589.1">
    <property type="nucleotide sequence ID" value="XM_029368182.1"/>
</dbReference>
<dbReference type="InterPro" id="IPR036865">
    <property type="entry name" value="CRAL-TRIO_dom_sf"/>
</dbReference>
<dbReference type="SUPFAM" id="SSF52087">
    <property type="entry name" value="CRAL/TRIO domain"/>
    <property type="match status" value="1"/>
</dbReference>
<keyword evidence="1" id="KW-0472">Membrane</keyword>
<proteinExistence type="predicted"/>
<feature type="transmembrane region" description="Helical" evidence="1">
    <location>
        <begin position="399"/>
        <end position="417"/>
    </location>
</feature>
<dbReference type="InterPro" id="IPR055777">
    <property type="entry name" value="DUF7353"/>
</dbReference>
<feature type="transmembrane region" description="Helical" evidence="1">
    <location>
        <begin position="495"/>
        <end position="515"/>
    </location>
</feature>
<feature type="transmembrane region" description="Helical" evidence="1">
    <location>
        <begin position="702"/>
        <end position="721"/>
    </location>
</feature>
<gene>
    <name evidence="3" type="ORF">Tco025E_01244</name>
</gene>
<dbReference type="GO" id="GO:0012505">
    <property type="term" value="C:endomembrane system"/>
    <property type="evidence" value="ECO:0007669"/>
    <property type="project" value="TreeGrafter"/>
</dbReference>
<protein>
    <recommendedName>
        <fullName evidence="2">CRAL-TRIO domain-containing protein</fullName>
    </recommendedName>
</protein>
<keyword evidence="1" id="KW-1133">Transmembrane helix</keyword>
<dbReference type="PANTHER" id="PTHR46384">
    <property type="entry name" value="MOTILE SPERM DOMAIN-CONTAINING PROTEIN 2"/>
    <property type="match status" value="1"/>
</dbReference>
<feature type="transmembrane region" description="Helical" evidence="1">
    <location>
        <begin position="588"/>
        <end position="609"/>
    </location>
</feature>
<feature type="transmembrane region" description="Helical" evidence="1">
    <location>
        <begin position="448"/>
        <end position="474"/>
    </location>
</feature>
<keyword evidence="4" id="KW-1185">Reference proteome</keyword>
<dbReference type="GeneID" id="40314855"/>
<accession>A0A3R7NSH8</accession>
<dbReference type="Proteomes" id="UP000284403">
    <property type="component" value="Unassembled WGS sequence"/>
</dbReference>
<evidence type="ECO:0000256" key="1">
    <source>
        <dbReference type="SAM" id="Phobius"/>
    </source>
</evidence>
<feature type="transmembrane region" description="Helical" evidence="1">
    <location>
        <begin position="727"/>
        <end position="747"/>
    </location>
</feature>
<organism evidence="3 4">
    <name type="scientific">Trypanosoma conorhini</name>
    <dbReference type="NCBI Taxonomy" id="83891"/>
    <lineage>
        <taxon>Eukaryota</taxon>
        <taxon>Discoba</taxon>
        <taxon>Euglenozoa</taxon>
        <taxon>Kinetoplastea</taxon>
        <taxon>Metakinetoplastina</taxon>
        <taxon>Trypanosomatida</taxon>
        <taxon>Trypanosomatidae</taxon>
        <taxon>Trypanosoma</taxon>
    </lineage>
</organism>
<keyword evidence="1" id="KW-0812">Transmembrane</keyword>
<feature type="transmembrane region" description="Helical" evidence="1">
    <location>
        <begin position="759"/>
        <end position="780"/>
    </location>
</feature>
<feature type="transmembrane region" description="Helical" evidence="1">
    <location>
        <begin position="673"/>
        <end position="695"/>
    </location>
</feature>
<dbReference type="Gene3D" id="3.40.525.10">
    <property type="entry name" value="CRAL-TRIO lipid binding domain"/>
    <property type="match status" value="1"/>
</dbReference>
<dbReference type="PROSITE" id="PS50191">
    <property type="entry name" value="CRAL_TRIO"/>
    <property type="match status" value="1"/>
</dbReference>
<feature type="transmembrane region" description="Helical" evidence="1">
    <location>
        <begin position="527"/>
        <end position="549"/>
    </location>
</feature>
<feature type="domain" description="CRAL-TRIO" evidence="2">
    <location>
        <begin position="71"/>
        <end position="237"/>
    </location>
</feature>
<dbReference type="EMBL" id="MKKU01000044">
    <property type="protein sequence ID" value="RNF26383.1"/>
    <property type="molecule type" value="Genomic_DNA"/>
</dbReference>
<evidence type="ECO:0000259" key="2">
    <source>
        <dbReference type="PROSITE" id="PS50191"/>
    </source>
</evidence>
<feature type="transmembrane region" description="Helical" evidence="1">
    <location>
        <begin position="422"/>
        <end position="442"/>
    </location>
</feature>
<evidence type="ECO:0000313" key="4">
    <source>
        <dbReference type="Proteomes" id="UP000284403"/>
    </source>
</evidence>
<dbReference type="Pfam" id="PF00650">
    <property type="entry name" value="CRAL_TRIO"/>
    <property type="match status" value="1"/>
</dbReference>
<name>A0A3R7NSH8_9TRYP</name>
<dbReference type="OrthoDB" id="270385at2759"/>
<dbReference type="AlphaFoldDB" id="A0A3R7NSH8"/>
<dbReference type="Pfam" id="PF24044">
    <property type="entry name" value="DUF7353"/>
    <property type="match status" value="1"/>
</dbReference>
<dbReference type="SMART" id="SM00516">
    <property type="entry name" value="SEC14"/>
    <property type="match status" value="1"/>
</dbReference>